<accession>A0AAE1CG30</accession>
<keyword evidence="3 7" id="KW-0479">Metal-binding</keyword>
<dbReference type="SUPFAM" id="SSF48264">
    <property type="entry name" value="Cytochrome P450"/>
    <property type="match status" value="1"/>
</dbReference>
<dbReference type="Pfam" id="PF00067">
    <property type="entry name" value="p450"/>
    <property type="match status" value="1"/>
</dbReference>
<evidence type="ECO:0000256" key="6">
    <source>
        <dbReference type="ARBA" id="ARBA00023033"/>
    </source>
</evidence>
<dbReference type="GO" id="GO:0016712">
    <property type="term" value="F:oxidoreductase activity, acting on paired donors, with incorporation or reduction of molecular oxygen, reduced flavin or flavoprotein as one donor, and incorporation of one atom of oxygen"/>
    <property type="evidence" value="ECO:0007669"/>
    <property type="project" value="InterPro"/>
</dbReference>
<dbReference type="PANTHER" id="PTHR24287:SF18">
    <property type="entry name" value="CYTOCHROME P450 MONOOXYGENASE APDE-RELATED"/>
    <property type="match status" value="1"/>
</dbReference>
<dbReference type="InterPro" id="IPR002974">
    <property type="entry name" value="Cyt_P450_E_CYP52_ascomycetes"/>
</dbReference>
<evidence type="ECO:0000256" key="2">
    <source>
        <dbReference type="ARBA" id="ARBA00010617"/>
    </source>
</evidence>
<evidence type="ECO:0000256" key="3">
    <source>
        <dbReference type="ARBA" id="ARBA00022723"/>
    </source>
</evidence>
<evidence type="ECO:0000313" key="9">
    <source>
        <dbReference type="Proteomes" id="UP001270362"/>
    </source>
</evidence>
<keyword evidence="6 7" id="KW-0503">Monooxygenase</keyword>
<keyword evidence="7" id="KW-0349">Heme</keyword>
<reference evidence="8" key="2">
    <citation type="submission" date="2023-06" db="EMBL/GenBank/DDBJ databases">
        <authorList>
            <consortium name="Lawrence Berkeley National Laboratory"/>
            <person name="Haridas S."/>
            <person name="Hensen N."/>
            <person name="Bonometti L."/>
            <person name="Westerberg I."/>
            <person name="Brannstrom I.O."/>
            <person name="Guillou S."/>
            <person name="Cros-Aarteil S."/>
            <person name="Calhoun S."/>
            <person name="Kuo A."/>
            <person name="Mondo S."/>
            <person name="Pangilinan J."/>
            <person name="Riley R."/>
            <person name="Labutti K."/>
            <person name="Andreopoulos B."/>
            <person name="Lipzen A."/>
            <person name="Chen C."/>
            <person name="Yanf M."/>
            <person name="Daum C."/>
            <person name="Ng V."/>
            <person name="Clum A."/>
            <person name="Steindorff A."/>
            <person name="Ohm R."/>
            <person name="Martin F."/>
            <person name="Silar P."/>
            <person name="Natvig D."/>
            <person name="Lalanne C."/>
            <person name="Gautier V."/>
            <person name="Ament-Velasquez S.L."/>
            <person name="Kruys A."/>
            <person name="Hutchinson M.I."/>
            <person name="Powell A.J."/>
            <person name="Barry K."/>
            <person name="Miller A.N."/>
            <person name="Grigoriev I.V."/>
            <person name="Debuchy R."/>
            <person name="Gladieux P."/>
            <person name="Thoren M.H."/>
            <person name="Johannesson H."/>
        </authorList>
    </citation>
    <scope>NUCLEOTIDE SEQUENCE</scope>
    <source>
        <strain evidence="8">CBS 314.62</strain>
    </source>
</reference>
<dbReference type="PRINTS" id="PR00385">
    <property type="entry name" value="P450"/>
</dbReference>
<dbReference type="GO" id="GO:0005506">
    <property type="term" value="F:iron ion binding"/>
    <property type="evidence" value="ECO:0007669"/>
    <property type="project" value="InterPro"/>
</dbReference>
<keyword evidence="5 7" id="KW-0408">Iron</keyword>
<sequence>MLLQALGGVLLTAVSYQLLKRLYNNIQYTLGRRKHGCPKIPHYKHLEPVLGLDFVWSMVRALREDRFLQFQRDLFASQNCKAFTATIMGSRMVYTSESDNMKAMSTAQWHEFGVQPIRLGNGAAMPFTSHGVSTTDGKLWEYSRNLIKPYFDRSGYANLQRLEAHVDGLIRLFPTDGSSIDIQPLVKRWFLDTSTEFLFGQSNHSIDEPEEAEIAWAMMDVQRGLRIRLQLGKLVALHHDQRWLDSVALVHRVLDRHIDKALAEIDKSKESGIQSDRTDLLWIMANQLQDKLALRSQLIAVWVPSNDTTSILISNALYALARHPHVIEQLRAEILATAPPGKPITWELLRGMRYLRYILNETHRLYPNGIQMVRVALTDTTLPVGGGPSGDQPIFIQKGDIVHANRYLMHRDPDIWGTDAEDFRPERWEVERPMWRFVPFGGGPRICPAHVLVDTEASYVLLRVFQRFGKIVARDDRPYTPVMRIGPSSKYGVNVSLIPVMV</sequence>
<dbReference type="InterPro" id="IPR047146">
    <property type="entry name" value="Cyt_P450_E_CYP52_fungi"/>
</dbReference>
<keyword evidence="9" id="KW-1185">Reference proteome</keyword>
<dbReference type="GO" id="GO:0020037">
    <property type="term" value="F:heme binding"/>
    <property type="evidence" value="ECO:0007669"/>
    <property type="project" value="InterPro"/>
</dbReference>
<comment type="cofactor">
    <cofactor evidence="1">
        <name>heme</name>
        <dbReference type="ChEBI" id="CHEBI:30413"/>
    </cofactor>
</comment>
<organism evidence="8 9">
    <name type="scientific">Podospora appendiculata</name>
    <dbReference type="NCBI Taxonomy" id="314037"/>
    <lineage>
        <taxon>Eukaryota</taxon>
        <taxon>Fungi</taxon>
        <taxon>Dikarya</taxon>
        <taxon>Ascomycota</taxon>
        <taxon>Pezizomycotina</taxon>
        <taxon>Sordariomycetes</taxon>
        <taxon>Sordariomycetidae</taxon>
        <taxon>Sordariales</taxon>
        <taxon>Podosporaceae</taxon>
        <taxon>Podospora</taxon>
    </lineage>
</organism>
<dbReference type="Proteomes" id="UP001270362">
    <property type="component" value="Unassembled WGS sequence"/>
</dbReference>
<proteinExistence type="inferred from homology"/>
<dbReference type="InterPro" id="IPR001128">
    <property type="entry name" value="Cyt_P450"/>
</dbReference>
<protein>
    <submittedName>
        <fullName evidence="8">Cytochrome P450 monooxygenase</fullName>
    </submittedName>
</protein>
<dbReference type="AlphaFoldDB" id="A0AAE1CG30"/>
<evidence type="ECO:0000256" key="5">
    <source>
        <dbReference type="ARBA" id="ARBA00023004"/>
    </source>
</evidence>
<dbReference type="InterPro" id="IPR036396">
    <property type="entry name" value="Cyt_P450_sf"/>
</dbReference>
<dbReference type="EMBL" id="JAULSO010000001">
    <property type="protein sequence ID" value="KAK3693040.1"/>
    <property type="molecule type" value="Genomic_DNA"/>
</dbReference>
<dbReference type="CDD" id="cd11063">
    <property type="entry name" value="CYP52"/>
    <property type="match status" value="1"/>
</dbReference>
<dbReference type="Gene3D" id="1.10.630.10">
    <property type="entry name" value="Cytochrome P450"/>
    <property type="match status" value="1"/>
</dbReference>
<evidence type="ECO:0000313" key="8">
    <source>
        <dbReference type="EMBL" id="KAK3693040.1"/>
    </source>
</evidence>
<reference evidence="8" key="1">
    <citation type="journal article" date="2023" name="Mol. Phylogenet. Evol.">
        <title>Genome-scale phylogeny and comparative genomics of the fungal order Sordariales.</title>
        <authorList>
            <person name="Hensen N."/>
            <person name="Bonometti L."/>
            <person name="Westerberg I."/>
            <person name="Brannstrom I.O."/>
            <person name="Guillou S."/>
            <person name="Cros-Aarteil S."/>
            <person name="Calhoun S."/>
            <person name="Haridas S."/>
            <person name="Kuo A."/>
            <person name="Mondo S."/>
            <person name="Pangilinan J."/>
            <person name="Riley R."/>
            <person name="LaButti K."/>
            <person name="Andreopoulos B."/>
            <person name="Lipzen A."/>
            <person name="Chen C."/>
            <person name="Yan M."/>
            <person name="Daum C."/>
            <person name="Ng V."/>
            <person name="Clum A."/>
            <person name="Steindorff A."/>
            <person name="Ohm R.A."/>
            <person name="Martin F."/>
            <person name="Silar P."/>
            <person name="Natvig D.O."/>
            <person name="Lalanne C."/>
            <person name="Gautier V."/>
            <person name="Ament-Velasquez S.L."/>
            <person name="Kruys A."/>
            <person name="Hutchinson M.I."/>
            <person name="Powell A.J."/>
            <person name="Barry K."/>
            <person name="Miller A.N."/>
            <person name="Grigoriev I.V."/>
            <person name="Debuchy R."/>
            <person name="Gladieux P."/>
            <person name="Hiltunen Thoren M."/>
            <person name="Johannesson H."/>
        </authorList>
    </citation>
    <scope>NUCLEOTIDE SEQUENCE</scope>
    <source>
        <strain evidence="8">CBS 314.62</strain>
    </source>
</reference>
<dbReference type="PRINTS" id="PR01239">
    <property type="entry name" value="EP450IICYP52"/>
</dbReference>
<name>A0AAE1CG30_9PEZI</name>
<evidence type="ECO:0000256" key="1">
    <source>
        <dbReference type="ARBA" id="ARBA00001971"/>
    </source>
</evidence>
<evidence type="ECO:0000256" key="4">
    <source>
        <dbReference type="ARBA" id="ARBA00023002"/>
    </source>
</evidence>
<dbReference type="InterPro" id="IPR017972">
    <property type="entry name" value="Cyt_P450_CS"/>
</dbReference>
<comment type="similarity">
    <text evidence="2 7">Belongs to the cytochrome P450 family.</text>
</comment>
<keyword evidence="4 7" id="KW-0560">Oxidoreductase</keyword>
<evidence type="ECO:0000256" key="7">
    <source>
        <dbReference type="RuleBase" id="RU000461"/>
    </source>
</evidence>
<comment type="caution">
    <text evidence="8">The sequence shown here is derived from an EMBL/GenBank/DDBJ whole genome shotgun (WGS) entry which is preliminary data.</text>
</comment>
<dbReference type="PROSITE" id="PS00086">
    <property type="entry name" value="CYTOCHROME_P450"/>
    <property type="match status" value="1"/>
</dbReference>
<gene>
    <name evidence="8" type="ORF">B0T22DRAFT_495978</name>
</gene>
<dbReference type="PANTHER" id="PTHR24287">
    <property type="entry name" value="P450, PUTATIVE (EUROFUNG)-RELATED"/>
    <property type="match status" value="1"/>
</dbReference>